<dbReference type="EMBL" id="MF661791">
    <property type="protein sequence ID" value="ATX75163.1"/>
    <property type="molecule type" value="Genomic_DNA"/>
</dbReference>
<reference evidence="2 3" key="1">
    <citation type="journal article" date="2017" name="Sci. Rep.">
        <title>Molecular and microscopic characterization of a novel Eastern grey kangaroopox virus genome directly from a clinical sample.</title>
        <authorList>
            <person name="Sarker S."/>
            <person name="Roberts H.K."/>
            <person name="Tidd N."/>
            <person name="Ault S."/>
            <person name="Ladmore G."/>
            <person name="Peters A."/>
            <person name="Forwood J.K."/>
            <person name="Helbig K."/>
            <person name="Raidal S.R."/>
        </authorList>
    </citation>
    <scope>NUCLEOTIDE SEQUENCE [LARGE SCALE GENOMIC DNA]</scope>
    <source>
        <strain evidence="2 3">NSW</strain>
    </source>
</reference>
<feature type="region of interest" description="Disordered" evidence="1">
    <location>
        <begin position="23"/>
        <end position="70"/>
    </location>
</feature>
<feature type="compositionally biased region" description="Pro residues" evidence="1">
    <location>
        <begin position="53"/>
        <end position="63"/>
    </location>
</feature>
<name>A0A2H4QTS9_9POXV</name>
<proteinExistence type="predicted"/>
<evidence type="ECO:0000256" key="1">
    <source>
        <dbReference type="SAM" id="MobiDB-lite"/>
    </source>
</evidence>
<protein>
    <submittedName>
        <fullName evidence="2">Uncharacterized protein</fullName>
    </submittedName>
</protein>
<organism evidence="2 3">
    <name type="scientific">Eastern grey kangaroopox virus</name>
    <dbReference type="NCBI Taxonomy" id="2042482"/>
    <lineage>
        <taxon>Viruses</taxon>
        <taxon>Varidnaviria</taxon>
        <taxon>Bamfordvirae</taxon>
        <taxon>Nucleocytoviricota</taxon>
        <taxon>Pokkesviricetes</taxon>
        <taxon>Chitovirales</taxon>
        <taxon>Poxviridae</taxon>
        <taxon>Chordopoxvirinae</taxon>
        <taxon>Macropopoxvirus</taxon>
        <taxon>Macropopoxvirus mgiganteuspox</taxon>
        <taxon>Eastern kangaroopox virus</taxon>
    </lineage>
</organism>
<feature type="compositionally biased region" description="Polar residues" evidence="1">
    <location>
        <begin position="23"/>
        <end position="32"/>
    </location>
</feature>
<dbReference type="Proteomes" id="UP000318014">
    <property type="component" value="Genome"/>
</dbReference>
<evidence type="ECO:0000313" key="3">
    <source>
        <dbReference type="Proteomes" id="UP000318014"/>
    </source>
</evidence>
<gene>
    <name evidence="2" type="ORF">EKPV-NSW-ORF180</name>
</gene>
<evidence type="ECO:0000313" key="2">
    <source>
        <dbReference type="EMBL" id="ATX75163.1"/>
    </source>
</evidence>
<accession>A0A2H4QTS9</accession>
<sequence>MSNPYKNNQLSSLHLDVQGSTGYQEDASSLLSRKSVRERTVGRPYRQMIGTAPPSPSVPPPPSIRTAVPTKDRYRTAIALRTTTVLRNKYAQVPCYSALGNAALLVLHSQERV</sequence>